<comment type="caution">
    <text evidence="1">The sequence shown here is derived from an EMBL/GenBank/DDBJ whole genome shotgun (WGS) entry which is preliminary data.</text>
</comment>
<dbReference type="AlphaFoldDB" id="A0A5C6D074"/>
<evidence type="ECO:0000313" key="1">
    <source>
        <dbReference type="EMBL" id="TWU30523.1"/>
    </source>
</evidence>
<dbReference type="EMBL" id="SJPS01000001">
    <property type="protein sequence ID" value="TWU30523.1"/>
    <property type="molecule type" value="Genomic_DNA"/>
</dbReference>
<gene>
    <name evidence="1" type="ORF">Pla144_13110</name>
</gene>
<sequence length="92" mass="10266">MIEYLRDGKYRLAPLEAMGLPPISGQTIRDVELSRHLLFAAVLNGDKPCCCRIAIDLDLAEHCNRETCDEVFAAVFRELNGLSQKSLTSIND</sequence>
<name>A0A5C6D074_9BACT</name>
<organism evidence="1 2">
    <name type="scientific">Bythopirellula polymerisocia</name>
    <dbReference type="NCBI Taxonomy" id="2528003"/>
    <lineage>
        <taxon>Bacteria</taxon>
        <taxon>Pseudomonadati</taxon>
        <taxon>Planctomycetota</taxon>
        <taxon>Planctomycetia</taxon>
        <taxon>Pirellulales</taxon>
        <taxon>Lacipirellulaceae</taxon>
        <taxon>Bythopirellula</taxon>
    </lineage>
</organism>
<proteinExistence type="predicted"/>
<accession>A0A5C6D074</accession>
<dbReference type="Proteomes" id="UP000318437">
    <property type="component" value="Unassembled WGS sequence"/>
</dbReference>
<keyword evidence="2" id="KW-1185">Reference proteome</keyword>
<protein>
    <submittedName>
        <fullName evidence="1">Uncharacterized protein</fullName>
    </submittedName>
</protein>
<reference evidence="1 2" key="1">
    <citation type="submission" date="2019-02" db="EMBL/GenBank/DDBJ databases">
        <title>Deep-cultivation of Planctomycetes and their phenomic and genomic characterization uncovers novel biology.</title>
        <authorList>
            <person name="Wiegand S."/>
            <person name="Jogler M."/>
            <person name="Boedeker C."/>
            <person name="Pinto D."/>
            <person name="Vollmers J."/>
            <person name="Rivas-Marin E."/>
            <person name="Kohn T."/>
            <person name="Peeters S.H."/>
            <person name="Heuer A."/>
            <person name="Rast P."/>
            <person name="Oberbeckmann S."/>
            <person name="Bunk B."/>
            <person name="Jeske O."/>
            <person name="Meyerdierks A."/>
            <person name="Storesund J.E."/>
            <person name="Kallscheuer N."/>
            <person name="Luecker S."/>
            <person name="Lage O.M."/>
            <person name="Pohl T."/>
            <person name="Merkel B.J."/>
            <person name="Hornburger P."/>
            <person name="Mueller R.-W."/>
            <person name="Bruemmer F."/>
            <person name="Labrenz M."/>
            <person name="Spormann A.M."/>
            <person name="Op Den Camp H."/>
            <person name="Overmann J."/>
            <person name="Amann R."/>
            <person name="Jetten M.S.M."/>
            <person name="Mascher T."/>
            <person name="Medema M.H."/>
            <person name="Devos D.P."/>
            <person name="Kaster A.-K."/>
            <person name="Ovreas L."/>
            <person name="Rohde M."/>
            <person name="Galperin M.Y."/>
            <person name="Jogler C."/>
        </authorList>
    </citation>
    <scope>NUCLEOTIDE SEQUENCE [LARGE SCALE GENOMIC DNA]</scope>
    <source>
        <strain evidence="1 2">Pla144</strain>
    </source>
</reference>
<evidence type="ECO:0000313" key="2">
    <source>
        <dbReference type="Proteomes" id="UP000318437"/>
    </source>
</evidence>